<protein>
    <recommendedName>
        <fullName evidence="5">Osmotin, thaumatin-like protein</fullName>
    </recommendedName>
</protein>
<feature type="chain" id="PRO_5012227671" description="Osmotin, thaumatin-like protein" evidence="2">
    <location>
        <begin position="23"/>
        <end position="224"/>
    </location>
</feature>
<evidence type="ECO:0000313" key="3">
    <source>
        <dbReference type="EMBL" id="OIW26545.1"/>
    </source>
</evidence>
<name>A0A1J7IZP0_9PEZI</name>
<dbReference type="Pfam" id="PF04681">
    <property type="entry name" value="Bys1"/>
    <property type="match status" value="1"/>
</dbReference>
<dbReference type="PANTHER" id="PTHR36195:SF6">
    <property type="entry name" value="SECRETED THAUMATIN-LIKE PROTEIN CALA"/>
    <property type="match status" value="1"/>
</dbReference>
<dbReference type="EMBL" id="KV875100">
    <property type="protein sequence ID" value="OIW26545.1"/>
    <property type="molecule type" value="Genomic_DNA"/>
</dbReference>
<keyword evidence="2" id="KW-0732">Signal</keyword>
<feature type="region of interest" description="Disordered" evidence="1">
    <location>
        <begin position="184"/>
        <end position="224"/>
    </location>
</feature>
<dbReference type="InterPro" id="IPR006771">
    <property type="entry name" value="CetA-like"/>
</dbReference>
<evidence type="ECO:0000256" key="2">
    <source>
        <dbReference type="SAM" id="SignalP"/>
    </source>
</evidence>
<proteinExistence type="predicted"/>
<dbReference type="PANTHER" id="PTHR36195">
    <property type="entry name" value="DOMAIN PROTEIN, PUTATIVE (AFU_ORTHOLOGUE AFUA_5G01990)-RELATED-RELATED"/>
    <property type="match status" value="1"/>
</dbReference>
<dbReference type="OrthoDB" id="5144514at2759"/>
<accession>A0A1J7IZP0</accession>
<sequence length="224" mass="23466">MAPVMSTMKTLSVLALITMASAGVVINNGCPETVHIDQVAGVAPGSDGALPSFDLAPGESMSEPLYVDPHGMGSGTSVKISRESGEGVLQLEYTLGDHLYWDLSDLDGGGAGVVVSPFRDSHVRVTPTGDGAGEGENKCWALDCPAGQTCQEAYQEPDQEATRVCPADTGDLILDLCLDGGAALEAPASGDAPETEEASEEEEDSAGQEREWEDRKMVRGRRII</sequence>
<feature type="compositionally biased region" description="Basic and acidic residues" evidence="1">
    <location>
        <begin position="207"/>
        <end position="217"/>
    </location>
</feature>
<organism evidence="3 4">
    <name type="scientific">Coniochaeta ligniaria NRRL 30616</name>
    <dbReference type="NCBI Taxonomy" id="1408157"/>
    <lineage>
        <taxon>Eukaryota</taxon>
        <taxon>Fungi</taxon>
        <taxon>Dikarya</taxon>
        <taxon>Ascomycota</taxon>
        <taxon>Pezizomycotina</taxon>
        <taxon>Sordariomycetes</taxon>
        <taxon>Sordariomycetidae</taxon>
        <taxon>Coniochaetales</taxon>
        <taxon>Coniochaetaceae</taxon>
        <taxon>Coniochaeta</taxon>
    </lineage>
</organism>
<dbReference type="Proteomes" id="UP000182658">
    <property type="component" value="Unassembled WGS sequence"/>
</dbReference>
<feature type="signal peptide" evidence="2">
    <location>
        <begin position="1"/>
        <end position="22"/>
    </location>
</feature>
<evidence type="ECO:0000313" key="4">
    <source>
        <dbReference type="Proteomes" id="UP000182658"/>
    </source>
</evidence>
<dbReference type="AlphaFoldDB" id="A0A1J7IZP0"/>
<keyword evidence="4" id="KW-1185">Reference proteome</keyword>
<reference evidence="3 4" key="1">
    <citation type="submission" date="2016-10" db="EMBL/GenBank/DDBJ databases">
        <title>Draft genome sequence of Coniochaeta ligniaria NRRL30616, a lignocellulolytic fungus for bioabatement of inhibitors in plant biomass hydrolysates.</title>
        <authorList>
            <consortium name="DOE Joint Genome Institute"/>
            <person name="Jimenez D.J."/>
            <person name="Hector R.E."/>
            <person name="Riley R."/>
            <person name="Sun H."/>
            <person name="Grigoriev I.V."/>
            <person name="Van Elsas J.D."/>
            <person name="Nichols N.N."/>
        </authorList>
    </citation>
    <scope>NUCLEOTIDE SEQUENCE [LARGE SCALE GENOMIC DNA]</scope>
    <source>
        <strain evidence="3 4">NRRL 30616</strain>
    </source>
</reference>
<evidence type="ECO:0008006" key="5">
    <source>
        <dbReference type="Google" id="ProtNLM"/>
    </source>
</evidence>
<evidence type="ECO:0000256" key="1">
    <source>
        <dbReference type="SAM" id="MobiDB-lite"/>
    </source>
</evidence>
<dbReference type="InParanoid" id="A0A1J7IZP0"/>
<gene>
    <name evidence="3" type="ORF">CONLIGDRAFT_716813</name>
</gene>
<feature type="compositionally biased region" description="Acidic residues" evidence="1">
    <location>
        <begin position="193"/>
        <end position="206"/>
    </location>
</feature>